<evidence type="ECO:0000313" key="4">
    <source>
        <dbReference type="EMBL" id="RVW22935.1"/>
    </source>
</evidence>
<dbReference type="PANTHER" id="PTHR32054">
    <property type="entry name" value="HEAVY CHAIN, PUTATIVE, EXPRESSED-RELATED-RELATED"/>
    <property type="match status" value="1"/>
</dbReference>
<gene>
    <name evidence="4" type="ORF">CK203_101603</name>
</gene>
<dbReference type="PANTHER" id="PTHR32054:SF17">
    <property type="entry name" value="EXPRESSED PROTEIN"/>
    <property type="match status" value="1"/>
</dbReference>
<sequence length="98" mass="11019">MELNQFKIKLKNANEEVGRLNCDVEMLTGELERTKIEVDEIRGRENEAQVEIALLKSEVHKGRSKIAAAKATEARAESIKSGLYRNTSQTNISQIMSN</sequence>
<organism evidence="4 5">
    <name type="scientific">Vitis vinifera</name>
    <name type="common">Grape</name>
    <dbReference type="NCBI Taxonomy" id="29760"/>
    <lineage>
        <taxon>Eukaryota</taxon>
        <taxon>Viridiplantae</taxon>
        <taxon>Streptophyta</taxon>
        <taxon>Embryophyta</taxon>
        <taxon>Tracheophyta</taxon>
        <taxon>Spermatophyta</taxon>
        <taxon>Magnoliopsida</taxon>
        <taxon>eudicotyledons</taxon>
        <taxon>Gunneridae</taxon>
        <taxon>Pentapetalae</taxon>
        <taxon>rosids</taxon>
        <taxon>Vitales</taxon>
        <taxon>Vitaceae</taxon>
        <taxon>Viteae</taxon>
        <taxon>Vitis</taxon>
    </lineage>
</organism>
<comment type="caution">
    <text evidence="4">The sequence shown here is derived from an EMBL/GenBank/DDBJ whole genome shotgun (WGS) entry which is preliminary data.</text>
</comment>
<evidence type="ECO:0000256" key="2">
    <source>
        <dbReference type="ARBA" id="ARBA00023054"/>
    </source>
</evidence>
<reference evidence="4 5" key="1">
    <citation type="journal article" date="2018" name="PLoS Genet.">
        <title>Population sequencing reveals clonal diversity and ancestral inbreeding in the grapevine cultivar Chardonnay.</title>
        <authorList>
            <person name="Roach M.J."/>
            <person name="Johnson D.L."/>
            <person name="Bohlmann J."/>
            <person name="van Vuuren H.J."/>
            <person name="Jones S.J."/>
            <person name="Pretorius I.S."/>
            <person name="Schmidt S.A."/>
            <person name="Borneman A.R."/>
        </authorList>
    </citation>
    <scope>NUCLEOTIDE SEQUENCE [LARGE SCALE GENOMIC DNA]</scope>
    <source>
        <strain evidence="5">cv. Chardonnay</strain>
        <tissue evidence="4">Leaf</tissue>
    </source>
</reference>
<proteinExistence type="inferred from homology"/>
<name>A0A438CIF1_VITVI</name>
<evidence type="ECO:0000256" key="3">
    <source>
        <dbReference type="SAM" id="Coils"/>
    </source>
</evidence>
<accession>A0A438CIF1</accession>
<keyword evidence="2 3" id="KW-0175">Coiled coil</keyword>
<evidence type="ECO:0000256" key="1">
    <source>
        <dbReference type="ARBA" id="ARBA00005485"/>
    </source>
</evidence>
<evidence type="ECO:0000313" key="5">
    <source>
        <dbReference type="Proteomes" id="UP000288805"/>
    </source>
</evidence>
<feature type="coiled-coil region" evidence="3">
    <location>
        <begin position="3"/>
        <end position="58"/>
    </location>
</feature>
<comment type="similarity">
    <text evidence="1">Belongs to the WEB family.</text>
</comment>
<dbReference type="EMBL" id="QGNW01002212">
    <property type="protein sequence ID" value="RVW22935.1"/>
    <property type="molecule type" value="Genomic_DNA"/>
</dbReference>
<protein>
    <submittedName>
        <fullName evidence="4">Uncharacterized protein</fullName>
    </submittedName>
</protein>
<dbReference type="Proteomes" id="UP000288805">
    <property type="component" value="Unassembled WGS sequence"/>
</dbReference>
<dbReference type="Gramene" id="Vitis09g01130.t01">
    <property type="protein sequence ID" value="Vitis09g01130.t01.CDS"/>
    <property type="gene ID" value="Vitis09g01130"/>
</dbReference>
<dbReference type="InterPro" id="IPR008545">
    <property type="entry name" value="Web"/>
</dbReference>
<dbReference type="Pfam" id="PF05701">
    <property type="entry name" value="WEMBL"/>
    <property type="match status" value="1"/>
</dbReference>
<dbReference type="AlphaFoldDB" id="A0A438CIF1"/>